<dbReference type="InterPro" id="IPR051159">
    <property type="entry name" value="Hexapeptide_acetyltransf"/>
</dbReference>
<protein>
    <submittedName>
        <fullName evidence="5">Acyltransferase</fullName>
    </submittedName>
    <submittedName>
        <fullName evidence="4">Transferase hexapeptide repeat containing protein</fullName>
        <ecNumber evidence="4">2.3.1.79</ecNumber>
    </submittedName>
</protein>
<accession>A0A174GTN2</accession>
<evidence type="ECO:0000256" key="1">
    <source>
        <dbReference type="ARBA" id="ARBA00022679"/>
    </source>
</evidence>
<dbReference type="InterPro" id="IPR011004">
    <property type="entry name" value="Trimer_LpxA-like_sf"/>
</dbReference>
<dbReference type="InterPro" id="IPR018357">
    <property type="entry name" value="Hexapep_transf_CS"/>
</dbReference>
<dbReference type="GO" id="GO:0008925">
    <property type="term" value="F:maltose O-acetyltransferase activity"/>
    <property type="evidence" value="ECO:0007669"/>
    <property type="project" value="UniProtKB-EC"/>
</dbReference>
<dbReference type="EC" id="2.3.1.79" evidence="4"/>
<keyword evidence="2" id="KW-0677">Repeat</keyword>
<evidence type="ECO:0000313" key="7">
    <source>
        <dbReference type="Proteomes" id="UP000487221"/>
    </source>
</evidence>
<proteinExistence type="predicted"/>
<sequence>MGIFINIAERIIVWIRHQQWRESQKRIRGIRVGYNVCFGIVNEIKGNRFIQIGNNTAFSDYLYLTVWGTEDSWELTGHERLLPHPELSIGDNCRFGAYNHITCINKVTIGNNCLTGKWVTITDNSHGATDQESLKLSPINRPLVSKGAVIIGNNVWIGDKATILPGVFIGDGAVIGANAVVTKDVPPYCVVGGNPARIIKKQS</sequence>
<dbReference type="AlphaFoldDB" id="A0A174GTN2"/>
<evidence type="ECO:0000313" key="6">
    <source>
        <dbReference type="Proteomes" id="UP000095419"/>
    </source>
</evidence>
<evidence type="ECO:0000256" key="3">
    <source>
        <dbReference type="ARBA" id="ARBA00023315"/>
    </source>
</evidence>
<dbReference type="Proteomes" id="UP000095419">
    <property type="component" value="Unassembled WGS sequence"/>
</dbReference>
<evidence type="ECO:0000313" key="5">
    <source>
        <dbReference type="EMBL" id="KAB4187910.1"/>
    </source>
</evidence>
<organism evidence="4 6">
    <name type="scientific">Bacteroides uniformis</name>
    <dbReference type="NCBI Taxonomy" id="820"/>
    <lineage>
        <taxon>Bacteria</taxon>
        <taxon>Pseudomonadati</taxon>
        <taxon>Bacteroidota</taxon>
        <taxon>Bacteroidia</taxon>
        <taxon>Bacteroidales</taxon>
        <taxon>Bacteroidaceae</taxon>
        <taxon>Bacteroides</taxon>
    </lineage>
</organism>
<name>A0A174GTN2_BACUN</name>
<gene>
    <name evidence="4" type="primary">maa_2</name>
    <name evidence="4" type="ORF">ERS417307_02108</name>
    <name evidence="5" type="ORF">GAQ44_01160</name>
</gene>
<keyword evidence="1 4" id="KW-0808">Transferase</keyword>
<dbReference type="Proteomes" id="UP000487221">
    <property type="component" value="Unassembled WGS sequence"/>
</dbReference>
<dbReference type="Pfam" id="PF00132">
    <property type="entry name" value="Hexapep"/>
    <property type="match status" value="1"/>
</dbReference>
<reference evidence="4 6" key="1">
    <citation type="submission" date="2015-09" db="EMBL/GenBank/DDBJ databases">
        <authorList>
            <consortium name="Pathogen Informatics"/>
        </authorList>
    </citation>
    <scope>NUCLEOTIDE SEQUENCE [LARGE SCALE GENOMIC DNA]</scope>
    <source>
        <strain evidence="4 6">2789STDY5608791</strain>
    </source>
</reference>
<dbReference type="Gene3D" id="2.160.10.10">
    <property type="entry name" value="Hexapeptide repeat proteins"/>
    <property type="match status" value="1"/>
</dbReference>
<dbReference type="InterPro" id="IPR001451">
    <property type="entry name" value="Hexapep"/>
</dbReference>
<reference evidence="5 7" key="2">
    <citation type="journal article" date="2019" name="Nat. Med.">
        <title>A library of human gut bacterial isolates paired with longitudinal multiomics data enables mechanistic microbiome research.</title>
        <authorList>
            <person name="Poyet M."/>
            <person name="Groussin M."/>
            <person name="Gibbons S.M."/>
            <person name="Avila-Pacheco J."/>
            <person name="Jiang X."/>
            <person name="Kearney S.M."/>
            <person name="Perrotta A.R."/>
            <person name="Berdy B."/>
            <person name="Zhao S."/>
            <person name="Lieberman T.D."/>
            <person name="Swanson P.K."/>
            <person name="Smith M."/>
            <person name="Roesemann S."/>
            <person name="Alexander J.E."/>
            <person name="Rich S.A."/>
            <person name="Livny J."/>
            <person name="Vlamakis H."/>
            <person name="Clish C."/>
            <person name="Bullock K."/>
            <person name="Deik A."/>
            <person name="Scott J."/>
            <person name="Pierce K.A."/>
            <person name="Xavier R.J."/>
            <person name="Alm E.J."/>
        </authorList>
    </citation>
    <scope>NUCLEOTIDE SEQUENCE [LARGE SCALE GENOMIC DNA]</scope>
    <source>
        <strain evidence="5 7">BIOML-A19</strain>
    </source>
</reference>
<dbReference type="Pfam" id="PF14602">
    <property type="entry name" value="Hexapep_2"/>
    <property type="match status" value="1"/>
</dbReference>
<evidence type="ECO:0000313" key="4">
    <source>
        <dbReference type="EMBL" id="CUO64416.1"/>
    </source>
</evidence>
<dbReference type="EMBL" id="WCTY01000002">
    <property type="protein sequence ID" value="KAB4187910.1"/>
    <property type="molecule type" value="Genomic_DNA"/>
</dbReference>
<dbReference type="PANTHER" id="PTHR23416">
    <property type="entry name" value="SIALIC ACID SYNTHASE-RELATED"/>
    <property type="match status" value="1"/>
</dbReference>
<dbReference type="CDD" id="cd04647">
    <property type="entry name" value="LbH_MAT_like"/>
    <property type="match status" value="1"/>
</dbReference>
<evidence type="ECO:0000256" key="2">
    <source>
        <dbReference type="ARBA" id="ARBA00022737"/>
    </source>
</evidence>
<dbReference type="EMBL" id="CYZF01000005">
    <property type="protein sequence ID" value="CUO64416.1"/>
    <property type="molecule type" value="Genomic_DNA"/>
</dbReference>
<dbReference type="PANTHER" id="PTHR23416:SF78">
    <property type="entry name" value="LIPOPOLYSACCHARIDE BIOSYNTHESIS O-ACETYL TRANSFERASE WBBJ-RELATED"/>
    <property type="match status" value="1"/>
</dbReference>
<dbReference type="PROSITE" id="PS00101">
    <property type="entry name" value="HEXAPEP_TRANSFERASES"/>
    <property type="match status" value="1"/>
</dbReference>
<dbReference type="SUPFAM" id="SSF51161">
    <property type="entry name" value="Trimeric LpxA-like enzymes"/>
    <property type="match status" value="1"/>
</dbReference>
<keyword evidence="3 4" id="KW-0012">Acyltransferase</keyword>
<dbReference type="RefSeq" id="WP_057088265.1">
    <property type="nucleotide sequence ID" value="NZ_CYZF01000005.1"/>
</dbReference>